<dbReference type="PROSITE" id="PS00893">
    <property type="entry name" value="NUDIX_BOX"/>
    <property type="match status" value="1"/>
</dbReference>
<sequence>MTLPPAPFYLIAWLVVQDDSGRVLLGRRDGTGYMNGLWGLPGGRVERGETLVTAAVREVEEELGLRVEAGALTALGVSRFDIGGMQGTDFLFLTREWAGELAPLDKTSEVGWFAPDALPDDCLPWLPAVLEAHLTRGAWLTEQLDGVEGVQILGP</sequence>
<protein>
    <recommendedName>
        <fullName evidence="4">Nudix hydrolase domain-containing protein</fullName>
    </recommendedName>
</protein>
<dbReference type="InterPro" id="IPR020476">
    <property type="entry name" value="Nudix_hydrolase"/>
</dbReference>
<gene>
    <name evidence="5" type="ORF">GCM10010840_03440</name>
</gene>
<reference evidence="6" key="1">
    <citation type="journal article" date="2019" name="Int. J. Syst. Evol. Microbiol.">
        <title>The Global Catalogue of Microorganisms (GCM) 10K type strain sequencing project: providing services to taxonomists for standard genome sequencing and annotation.</title>
        <authorList>
            <consortium name="The Broad Institute Genomics Platform"/>
            <consortium name="The Broad Institute Genome Sequencing Center for Infectious Disease"/>
            <person name="Wu L."/>
            <person name="Ma J."/>
        </authorList>
    </citation>
    <scope>NUCLEOTIDE SEQUENCE [LARGE SCALE GENOMIC DNA]</scope>
    <source>
        <strain evidence="6">JCM 15442</strain>
    </source>
</reference>
<name>A0ABQ2G031_9DEIO</name>
<accession>A0ABQ2G031</accession>
<evidence type="ECO:0000256" key="3">
    <source>
        <dbReference type="RuleBase" id="RU003476"/>
    </source>
</evidence>
<proteinExistence type="inferred from homology"/>
<comment type="cofactor">
    <cofactor evidence="1">
        <name>Mg(2+)</name>
        <dbReference type="ChEBI" id="CHEBI:18420"/>
    </cofactor>
</comment>
<dbReference type="Gene3D" id="3.90.79.10">
    <property type="entry name" value="Nucleoside Triphosphate Pyrophosphohydrolase"/>
    <property type="match status" value="1"/>
</dbReference>
<dbReference type="PRINTS" id="PR00502">
    <property type="entry name" value="NUDIXFAMILY"/>
</dbReference>
<dbReference type="PANTHER" id="PTHR43046:SF16">
    <property type="entry name" value="ADP-RIBOSE PYROPHOSPHATASE YJHB-RELATED"/>
    <property type="match status" value="1"/>
</dbReference>
<evidence type="ECO:0000313" key="5">
    <source>
        <dbReference type="EMBL" id="GGL68662.1"/>
    </source>
</evidence>
<dbReference type="InterPro" id="IPR015797">
    <property type="entry name" value="NUDIX_hydrolase-like_dom_sf"/>
</dbReference>
<comment type="caution">
    <text evidence="5">The sequence shown here is derived from an EMBL/GenBank/DDBJ whole genome shotgun (WGS) entry which is preliminary data.</text>
</comment>
<dbReference type="PROSITE" id="PS51462">
    <property type="entry name" value="NUDIX"/>
    <property type="match status" value="1"/>
</dbReference>
<dbReference type="InterPro" id="IPR020084">
    <property type="entry name" value="NUDIX_hydrolase_CS"/>
</dbReference>
<dbReference type="Pfam" id="PF00293">
    <property type="entry name" value="NUDIX"/>
    <property type="match status" value="1"/>
</dbReference>
<dbReference type="RefSeq" id="WP_188968368.1">
    <property type="nucleotide sequence ID" value="NZ_BMOL01000001.1"/>
</dbReference>
<dbReference type="Proteomes" id="UP000639973">
    <property type="component" value="Unassembled WGS sequence"/>
</dbReference>
<evidence type="ECO:0000259" key="4">
    <source>
        <dbReference type="PROSITE" id="PS51462"/>
    </source>
</evidence>
<evidence type="ECO:0000256" key="2">
    <source>
        <dbReference type="ARBA" id="ARBA00022801"/>
    </source>
</evidence>
<comment type="similarity">
    <text evidence="3">Belongs to the Nudix hydrolase family.</text>
</comment>
<dbReference type="SUPFAM" id="SSF55811">
    <property type="entry name" value="Nudix"/>
    <property type="match status" value="1"/>
</dbReference>
<keyword evidence="2 3" id="KW-0378">Hydrolase</keyword>
<organism evidence="5 6">
    <name type="scientific">Deinococcus aerolatus</name>
    <dbReference type="NCBI Taxonomy" id="522487"/>
    <lineage>
        <taxon>Bacteria</taxon>
        <taxon>Thermotogati</taxon>
        <taxon>Deinococcota</taxon>
        <taxon>Deinococci</taxon>
        <taxon>Deinococcales</taxon>
        <taxon>Deinococcaceae</taxon>
        <taxon>Deinococcus</taxon>
    </lineage>
</organism>
<dbReference type="PANTHER" id="PTHR43046">
    <property type="entry name" value="GDP-MANNOSE MANNOSYL HYDROLASE"/>
    <property type="match status" value="1"/>
</dbReference>
<keyword evidence="6" id="KW-1185">Reference proteome</keyword>
<evidence type="ECO:0000256" key="1">
    <source>
        <dbReference type="ARBA" id="ARBA00001946"/>
    </source>
</evidence>
<evidence type="ECO:0000313" key="6">
    <source>
        <dbReference type="Proteomes" id="UP000639973"/>
    </source>
</evidence>
<dbReference type="EMBL" id="BMOL01000001">
    <property type="protein sequence ID" value="GGL68662.1"/>
    <property type="molecule type" value="Genomic_DNA"/>
</dbReference>
<dbReference type="InterPro" id="IPR000086">
    <property type="entry name" value="NUDIX_hydrolase_dom"/>
</dbReference>
<feature type="domain" description="Nudix hydrolase" evidence="4">
    <location>
        <begin position="7"/>
        <end position="135"/>
    </location>
</feature>